<accession>A0A380FEZ2</accession>
<name>A0A380FEZ2_STAGA</name>
<protein>
    <submittedName>
        <fullName evidence="1">Allophanate hydrolase subunit 2</fullName>
    </submittedName>
</protein>
<evidence type="ECO:0000313" key="2">
    <source>
        <dbReference type="Proteomes" id="UP000255277"/>
    </source>
</evidence>
<sequence length="45" mass="5572">MKRDYTERHHKLFENLEERRETDWGIDGYALSFNYMSDVIHVIKK</sequence>
<organism evidence="1 2">
    <name type="scientific">Staphylococcus gallinarum</name>
    <dbReference type="NCBI Taxonomy" id="1293"/>
    <lineage>
        <taxon>Bacteria</taxon>
        <taxon>Bacillati</taxon>
        <taxon>Bacillota</taxon>
        <taxon>Bacilli</taxon>
        <taxon>Bacillales</taxon>
        <taxon>Staphylococcaceae</taxon>
        <taxon>Staphylococcus</taxon>
    </lineage>
</organism>
<dbReference type="EMBL" id="UHDK01000001">
    <property type="protein sequence ID" value="SUM31916.1"/>
    <property type="molecule type" value="Genomic_DNA"/>
</dbReference>
<proteinExistence type="predicted"/>
<dbReference type="AlphaFoldDB" id="A0A380FEZ2"/>
<reference evidence="1 2" key="1">
    <citation type="submission" date="2018-06" db="EMBL/GenBank/DDBJ databases">
        <authorList>
            <consortium name="Pathogen Informatics"/>
            <person name="Doyle S."/>
        </authorList>
    </citation>
    <scope>NUCLEOTIDE SEQUENCE [LARGE SCALE GENOMIC DNA]</scope>
    <source>
        <strain evidence="1 2">NCTC12195</strain>
    </source>
</reference>
<dbReference type="GO" id="GO:0016787">
    <property type="term" value="F:hydrolase activity"/>
    <property type="evidence" value="ECO:0007669"/>
    <property type="project" value="UniProtKB-KW"/>
</dbReference>
<gene>
    <name evidence="1" type="ORF">NCTC12195_01353</name>
</gene>
<keyword evidence="1" id="KW-0378">Hydrolase</keyword>
<dbReference type="Proteomes" id="UP000255277">
    <property type="component" value="Unassembled WGS sequence"/>
</dbReference>
<evidence type="ECO:0000313" key="1">
    <source>
        <dbReference type="EMBL" id="SUM31916.1"/>
    </source>
</evidence>